<evidence type="ECO:0000313" key="2">
    <source>
        <dbReference type="Proteomes" id="UP000483362"/>
    </source>
</evidence>
<sequence length="107" mass="12106">MKSIKNYIDEATQKVYAAAKADKAYTVLQESITELEAGGQVIEASDQVIEASDRKKKALKAAIKAVKDLFTLFGIEAPRLSYLMDVQSGLFKITQRWEYMNKNIDWL</sequence>
<name>A0A6L5XDU9_9BACT</name>
<organism evidence="1 2">
    <name type="scientific">Sodaliphilus pleomorphus</name>
    <dbReference type="NCBI Taxonomy" id="2606626"/>
    <lineage>
        <taxon>Bacteria</taxon>
        <taxon>Pseudomonadati</taxon>
        <taxon>Bacteroidota</taxon>
        <taxon>Bacteroidia</taxon>
        <taxon>Bacteroidales</taxon>
        <taxon>Muribaculaceae</taxon>
        <taxon>Sodaliphilus</taxon>
    </lineage>
</organism>
<dbReference type="EMBL" id="VULT01000004">
    <property type="protein sequence ID" value="MSS16832.1"/>
    <property type="molecule type" value="Genomic_DNA"/>
</dbReference>
<keyword evidence="2" id="KW-1185">Reference proteome</keyword>
<proteinExistence type="predicted"/>
<accession>A0A6L5XDU9</accession>
<reference evidence="1 2" key="1">
    <citation type="submission" date="2019-08" db="EMBL/GenBank/DDBJ databases">
        <title>In-depth cultivation of the pig gut microbiome towards novel bacterial diversity and tailored functional studies.</title>
        <authorList>
            <person name="Wylensek D."/>
            <person name="Hitch T.C.A."/>
            <person name="Clavel T."/>
        </authorList>
    </citation>
    <scope>NUCLEOTIDE SEQUENCE [LARGE SCALE GENOMIC DNA]</scope>
    <source>
        <strain evidence="1 2">Oil-RF-744-WCA-WT-10</strain>
    </source>
</reference>
<evidence type="ECO:0000313" key="1">
    <source>
        <dbReference type="EMBL" id="MSS16832.1"/>
    </source>
</evidence>
<protein>
    <submittedName>
        <fullName evidence="1">Uncharacterized protein</fullName>
    </submittedName>
</protein>
<gene>
    <name evidence="1" type="ORF">FYJ29_03495</name>
</gene>
<dbReference type="AlphaFoldDB" id="A0A6L5XDU9"/>
<comment type="caution">
    <text evidence="1">The sequence shown here is derived from an EMBL/GenBank/DDBJ whole genome shotgun (WGS) entry which is preliminary data.</text>
</comment>
<dbReference type="Proteomes" id="UP000483362">
    <property type="component" value="Unassembled WGS sequence"/>
</dbReference>
<dbReference type="RefSeq" id="WP_154328297.1">
    <property type="nucleotide sequence ID" value="NZ_CP045696.1"/>
</dbReference>